<proteinExistence type="inferred from homology"/>
<dbReference type="Pfam" id="PF01328">
    <property type="entry name" value="Peroxidase_2"/>
    <property type="match status" value="1"/>
</dbReference>
<dbReference type="Proteomes" id="UP000249363">
    <property type="component" value="Unassembled WGS sequence"/>
</dbReference>
<dbReference type="RefSeq" id="XP_040734932.1">
    <property type="nucleotide sequence ID" value="XM_040879013.1"/>
</dbReference>
<gene>
    <name evidence="10" type="ORF">BHQ10_006428</name>
</gene>
<comment type="cofactor">
    <cofactor evidence="1">
        <name>heme b</name>
        <dbReference type="ChEBI" id="CHEBI:60344"/>
    </cofactor>
</comment>
<evidence type="ECO:0000256" key="3">
    <source>
        <dbReference type="ARBA" id="ARBA00022617"/>
    </source>
</evidence>
<keyword evidence="4" id="KW-0479">Metal-binding</keyword>
<evidence type="ECO:0000256" key="5">
    <source>
        <dbReference type="ARBA" id="ARBA00023002"/>
    </source>
</evidence>
<keyword evidence="11" id="KW-1185">Reference proteome</keyword>
<keyword evidence="6" id="KW-0408">Iron</keyword>
<feature type="chain" id="PRO_5017008714" description="Heme haloperoxidase family profile domain-containing protein" evidence="8">
    <location>
        <begin position="20"/>
        <end position="441"/>
    </location>
</feature>
<accession>A0A364L3N7</accession>
<evidence type="ECO:0000259" key="9">
    <source>
        <dbReference type="PROSITE" id="PS51405"/>
    </source>
</evidence>
<dbReference type="InterPro" id="IPR036851">
    <property type="entry name" value="Chloroperoxidase-like_sf"/>
</dbReference>
<keyword evidence="2" id="KW-0575">Peroxidase</keyword>
<sequence length="441" mass="47635">MRLETSILTALLAVSSVSAFPTTENLAQFAFKEAAEKRCPFSQVREGISNAIKKRNILDSLYSPIKVTGEHAFVAPDFASGDQRGPCPGLNALANHGYIPHDGVVSLAEVVPALNEVFGMGFDLGLVLGVMGTVWAGDPISLNPSFSIAGESPAIDNLLNDAFGLLGTPRGLNGSHNFIESDSSPFRDDLYLTYDAWTLNLTKFDSFYAMSSNGTFGMDLIAEFAKDRFYESIATNPNFYYGPVTGMIARNAGYMFTGRLFANYSTEYPDGVLTKEVLKSMFGVNGSDDALQYNYGYERIPENWYRRPIDYGLVDLNLDILDFVAQYPELASIGGNLGAVNNFAGVDITNLTGGVLNAADLLKDNNLLCLAFEVVKLASPNALTNIFATIAAPLELITNVISAPLLNLSCPAFEDITYNGKPIWEGLQSAFPGAGWAQAAF</sequence>
<organism evidence="10 11">
    <name type="scientific">Talaromyces amestolkiae</name>
    <dbReference type="NCBI Taxonomy" id="1196081"/>
    <lineage>
        <taxon>Eukaryota</taxon>
        <taxon>Fungi</taxon>
        <taxon>Dikarya</taxon>
        <taxon>Ascomycota</taxon>
        <taxon>Pezizomycotina</taxon>
        <taxon>Eurotiomycetes</taxon>
        <taxon>Eurotiomycetidae</taxon>
        <taxon>Eurotiales</taxon>
        <taxon>Trichocomaceae</taxon>
        <taxon>Talaromyces</taxon>
        <taxon>Talaromyces sect. Talaromyces</taxon>
    </lineage>
</organism>
<evidence type="ECO:0000256" key="7">
    <source>
        <dbReference type="ARBA" id="ARBA00025795"/>
    </source>
</evidence>
<evidence type="ECO:0000256" key="2">
    <source>
        <dbReference type="ARBA" id="ARBA00022559"/>
    </source>
</evidence>
<keyword evidence="3" id="KW-0349">Heme</keyword>
<dbReference type="GO" id="GO:0046872">
    <property type="term" value="F:metal ion binding"/>
    <property type="evidence" value="ECO:0007669"/>
    <property type="project" value="UniProtKB-KW"/>
</dbReference>
<evidence type="ECO:0000313" key="10">
    <source>
        <dbReference type="EMBL" id="RAO70416.1"/>
    </source>
</evidence>
<evidence type="ECO:0000256" key="8">
    <source>
        <dbReference type="SAM" id="SignalP"/>
    </source>
</evidence>
<dbReference type="PANTHER" id="PTHR33577:SF16">
    <property type="entry name" value="HEME HALOPEROXIDASE FAMILY PROFILE DOMAIN-CONTAINING PROTEIN"/>
    <property type="match status" value="1"/>
</dbReference>
<protein>
    <recommendedName>
        <fullName evidence="9">Heme haloperoxidase family profile domain-containing protein</fullName>
    </recommendedName>
</protein>
<feature type="signal peptide" evidence="8">
    <location>
        <begin position="1"/>
        <end position="19"/>
    </location>
</feature>
<dbReference type="Gene3D" id="1.10.489.10">
    <property type="entry name" value="Chloroperoxidase-like"/>
    <property type="match status" value="1"/>
</dbReference>
<evidence type="ECO:0000256" key="1">
    <source>
        <dbReference type="ARBA" id="ARBA00001970"/>
    </source>
</evidence>
<dbReference type="EMBL" id="MIKG01000012">
    <property type="protein sequence ID" value="RAO70416.1"/>
    <property type="molecule type" value="Genomic_DNA"/>
</dbReference>
<name>A0A364L3N7_TALAM</name>
<dbReference type="AlphaFoldDB" id="A0A364L3N7"/>
<comment type="caution">
    <text evidence="10">The sequence shown here is derived from an EMBL/GenBank/DDBJ whole genome shotgun (WGS) entry which is preliminary data.</text>
</comment>
<comment type="similarity">
    <text evidence="7">Belongs to the chloroperoxidase family.</text>
</comment>
<evidence type="ECO:0000256" key="4">
    <source>
        <dbReference type="ARBA" id="ARBA00022723"/>
    </source>
</evidence>
<dbReference type="GeneID" id="63795644"/>
<keyword evidence="5" id="KW-0560">Oxidoreductase</keyword>
<dbReference type="PANTHER" id="PTHR33577">
    <property type="entry name" value="STERIGMATOCYSTIN BIOSYNTHESIS PEROXIDASE STCC-RELATED"/>
    <property type="match status" value="1"/>
</dbReference>
<evidence type="ECO:0000256" key="6">
    <source>
        <dbReference type="ARBA" id="ARBA00023004"/>
    </source>
</evidence>
<dbReference type="PROSITE" id="PS51405">
    <property type="entry name" value="HEME_HALOPEROXIDASE"/>
    <property type="match status" value="1"/>
</dbReference>
<dbReference type="SUPFAM" id="SSF47571">
    <property type="entry name" value="Cloroperoxidase"/>
    <property type="match status" value="1"/>
</dbReference>
<reference evidence="10 11" key="1">
    <citation type="journal article" date="2017" name="Biotechnol. Biofuels">
        <title>Differential beta-glucosidase expression as a function of carbon source availability in Talaromyces amestolkiae: a genomic and proteomic approach.</title>
        <authorList>
            <person name="de Eugenio L.I."/>
            <person name="Mendez-Liter J.A."/>
            <person name="Nieto-Dominguez M."/>
            <person name="Alonso L."/>
            <person name="Gil-Munoz J."/>
            <person name="Barriuso J."/>
            <person name="Prieto A."/>
            <person name="Martinez M.J."/>
        </authorList>
    </citation>
    <scope>NUCLEOTIDE SEQUENCE [LARGE SCALE GENOMIC DNA]</scope>
    <source>
        <strain evidence="10 11">CIB</strain>
    </source>
</reference>
<dbReference type="GO" id="GO:0004601">
    <property type="term" value="F:peroxidase activity"/>
    <property type="evidence" value="ECO:0007669"/>
    <property type="project" value="UniProtKB-KW"/>
</dbReference>
<feature type="domain" description="Heme haloperoxidase family profile" evidence="9">
    <location>
        <begin position="69"/>
        <end position="318"/>
    </location>
</feature>
<keyword evidence="8" id="KW-0732">Signal</keyword>
<evidence type="ECO:0000313" key="11">
    <source>
        <dbReference type="Proteomes" id="UP000249363"/>
    </source>
</evidence>
<dbReference type="OrthoDB" id="407298at2759"/>
<dbReference type="InterPro" id="IPR000028">
    <property type="entry name" value="Chloroperoxidase"/>
</dbReference>